<dbReference type="Pfam" id="PF13938">
    <property type="entry name" value="DUF4213"/>
    <property type="match status" value="1"/>
</dbReference>
<evidence type="ECO:0000313" key="3">
    <source>
        <dbReference type="EMBL" id="GAK55365.1"/>
    </source>
</evidence>
<sequence length="259" mass="28100">MTQQKKPTIDALIDAVLPCHDQKRVTDIRIGLGYTAVKLNSGECGVACTLRHRLEDDTCSLLPHAGTMAGLEVVEAIPLLRSQNMLEAAVGLATINAIAAPALPQSASTADAPLSKFLGITSKDRVGMVGYIGPIVKELQQCAHEVIVFDEAKTMMKGITPTEQEAQIFPHCDVVILSATSLLNKTFDSLLEMALNTREICVMGPSTPLLPEVFRERRITLLAGRRILDADKILQIVSEAGGTKRFEQVTQKVYLPLKV</sequence>
<dbReference type="HOGENOM" id="CLU_076326_1_0_0"/>
<dbReference type="SUPFAM" id="SSF159713">
    <property type="entry name" value="Dhaf3308-like"/>
    <property type="match status" value="1"/>
</dbReference>
<dbReference type="Proteomes" id="UP000030661">
    <property type="component" value="Unassembled WGS sequence"/>
</dbReference>
<evidence type="ECO:0000259" key="2">
    <source>
        <dbReference type="Pfam" id="PF13938"/>
    </source>
</evidence>
<evidence type="ECO:0000259" key="1">
    <source>
        <dbReference type="Pfam" id="PF04016"/>
    </source>
</evidence>
<gene>
    <name evidence="3" type="ORF">U27_02198</name>
</gene>
<dbReference type="STRING" id="1499967.U27_02198"/>
<dbReference type="Pfam" id="PF04016">
    <property type="entry name" value="DUF364"/>
    <property type="match status" value="1"/>
</dbReference>
<dbReference type="Gene3D" id="3.40.50.11590">
    <property type="match status" value="1"/>
</dbReference>
<feature type="domain" description="DUF4213" evidence="2">
    <location>
        <begin position="19"/>
        <end position="98"/>
    </location>
</feature>
<protein>
    <recommendedName>
        <fullName evidence="5">Heavy-metal chelation domain-containing protein</fullName>
    </recommendedName>
</protein>
<feature type="domain" description="Putative heavy-metal chelation" evidence="1">
    <location>
        <begin position="117"/>
        <end position="255"/>
    </location>
</feature>
<dbReference type="InterPro" id="IPR025251">
    <property type="entry name" value="DUF4213"/>
</dbReference>
<keyword evidence="4" id="KW-1185">Reference proteome</keyword>
<dbReference type="EMBL" id="DF820463">
    <property type="protein sequence ID" value="GAK55365.1"/>
    <property type="molecule type" value="Genomic_DNA"/>
</dbReference>
<name>A0A0S6W6S4_VECG1</name>
<proteinExistence type="predicted"/>
<evidence type="ECO:0008006" key="5">
    <source>
        <dbReference type="Google" id="ProtNLM"/>
    </source>
</evidence>
<evidence type="ECO:0000313" key="4">
    <source>
        <dbReference type="Proteomes" id="UP000030661"/>
    </source>
</evidence>
<dbReference type="Gene3D" id="3.30.390.100">
    <property type="match status" value="1"/>
</dbReference>
<accession>A0A0S6W6S4</accession>
<reference evidence="3 4" key="1">
    <citation type="journal article" date="2015" name="PeerJ">
        <title>First genomic representation of candidate bacterial phylum KSB3 points to enhanced environmental sensing as a trigger of wastewater bulking.</title>
        <authorList>
            <person name="Sekiguchi Y."/>
            <person name="Ohashi A."/>
            <person name="Parks D.H."/>
            <person name="Yamauchi T."/>
            <person name="Tyson G.W."/>
            <person name="Hugenholtz P."/>
        </authorList>
    </citation>
    <scope>NUCLEOTIDE SEQUENCE [LARGE SCALE GENOMIC DNA]</scope>
</reference>
<dbReference type="AlphaFoldDB" id="A0A0S6W6S4"/>
<dbReference type="InterPro" id="IPR007161">
    <property type="entry name" value="DUF364"/>
</dbReference>
<dbReference type="eggNOG" id="COG2014">
    <property type="taxonomic scope" value="Bacteria"/>
</dbReference>
<organism evidence="3 4">
    <name type="scientific">Vecturithrix granuli</name>
    <dbReference type="NCBI Taxonomy" id="1499967"/>
    <lineage>
        <taxon>Bacteria</taxon>
        <taxon>Candidatus Moduliflexota</taxon>
        <taxon>Candidatus Vecturitrichia</taxon>
        <taxon>Candidatus Vecturitrichales</taxon>
        <taxon>Candidatus Vecturitrichaceae</taxon>
        <taxon>Candidatus Vecturithrix</taxon>
    </lineage>
</organism>